<evidence type="ECO:0000313" key="2">
    <source>
        <dbReference type="Proteomes" id="UP000324222"/>
    </source>
</evidence>
<dbReference type="Proteomes" id="UP000324222">
    <property type="component" value="Unassembled WGS sequence"/>
</dbReference>
<protein>
    <submittedName>
        <fullName evidence="1">Uncharacterized protein</fullName>
    </submittedName>
</protein>
<reference evidence="1 2" key="1">
    <citation type="submission" date="2019-05" db="EMBL/GenBank/DDBJ databases">
        <title>Another draft genome of Portunus trituberculatus and its Hox gene families provides insights of decapod evolution.</title>
        <authorList>
            <person name="Jeong J.-H."/>
            <person name="Song I."/>
            <person name="Kim S."/>
            <person name="Choi T."/>
            <person name="Kim D."/>
            <person name="Ryu S."/>
            <person name="Kim W."/>
        </authorList>
    </citation>
    <scope>NUCLEOTIDE SEQUENCE [LARGE SCALE GENOMIC DNA]</scope>
    <source>
        <tissue evidence="1">Muscle</tissue>
    </source>
</reference>
<sequence>MAEGDSHITF</sequence>
<proteinExistence type="predicted"/>
<comment type="caution">
    <text evidence="1">The sequence shown here is derived from an EMBL/GenBank/DDBJ whole genome shotgun (WGS) entry which is preliminary data.</text>
</comment>
<evidence type="ECO:0000313" key="1">
    <source>
        <dbReference type="EMBL" id="MPC79615.1"/>
    </source>
</evidence>
<gene>
    <name evidence="1" type="ORF">E2C01_074151</name>
</gene>
<organism evidence="1 2">
    <name type="scientific">Portunus trituberculatus</name>
    <name type="common">Swimming crab</name>
    <name type="synonym">Neptunus trituberculatus</name>
    <dbReference type="NCBI Taxonomy" id="210409"/>
    <lineage>
        <taxon>Eukaryota</taxon>
        <taxon>Metazoa</taxon>
        <taxon>Ecdysozoa</taxon>
        <taxon>Arthropoda</taxon>
        <taxon>Crustacea</taxon>
        <taxon>Multicrustacea</taxon>
        <taxon>Malacostraca</taxon>
        <taxon>Eumalacostraca</taxon>
        <taxon>Eucarida</taxon>
        <taxon>Decapoda</taxon>
        <taxon>Pleocyemata</taxon>
        <taxon>Brachyura</taxon>
        <taxon>Eubrachyura</taxon>
        <taxon>Portunoidea</taxon>
        <taxon>Portunidae</taxon>
        <taxon>Portuninae</taxon>
        <taxon>Portunus</taxon>
    </lineage>
</organism>
<name>A0A5B7IBN7_PORTR</name>
<accession>A0A5B7IBN7</accession>
<dbReference type="EMBL" id="VSRR010051600">
    <property type="protein sequence ID" value="MPC79615.1"/>
    <property type="molecule type" value="Genomic_DNA"/>
</dbReference>
<keyword evidence="2" id="KW-1185">Reference proteome</keyword>